<sequence>MPESTRVIAQDILTKRFLHWDIRVSDLTVQWNLSGPTAISGNFPAELRDIRDIGLEPWATWIHVEEDGVIRASGILQPAQIDADETLTLDAAGPSAYAKGIPYLGKFLLSGTDSASGETGVGLGLDPADIVRAIWAELQSYPASNLGVTVVGETDAQVGTPKKEVSFTASADGATTGTTTTDTTTSQVDFTAGPYSALDWWEHKDCQSEIESLAKETPFDFVERCAWNAAKTDVIHWIELGYPRIGTTPTGVRFAQEENIIAAIGPEEPDDRYASHVVVLGKGEGTARIRGEASRPLRNRLRRVVVVEDKTIDSIQAANAIALDELNRRQALADVTEVTVHARHPNASLGSYDVGDDVPVAADIPWLGYLQLKQRVLSIVYTPASESVKLALRSSSTF</sequence>
<proteinExistence type="predicted"/>
<dbReference type="AlphaFoldDB" id="A0A4Q7UZ96"/>
<dbReference type="OrthoDB" id="3515845at2"/>
<dbReference type="EMBL" id="SHKL01000001">
    <property type="protein sequence ID" value="RZT87452.1"/>
    <property type="molecule type" value="Genomic_DNA"/>
</dbReference>
<protein>
    <recommendedName>
        <fullName evidence="3">Phage protein D</fullName>
    </recommendedName>
</protein>
<gene>
    <name evidence="1" type="ORF">EV383_4376</name>
</gene>
<name>A0A4Q7UZ96_PSEST</name>
<evidence type="ECO:0000313" key="2">
    <source>
        <dbReference type="Proteomes" id="UP000291591"/>
    </source>
</evidence>
<reference evidence="1 2" key="1">
    <citation type="submission" date="2019-02" db="EMBL/GenBank/DDBJ databases">
        <title>Sequencing the genomes of 1000 actinobacteria strains.</title>
        <authorList>
            <person name="Klenk H.-P."/>
        </authorList>
    </citation>
    <scope>NUCLEOTIDE SEQUENCE [LARGE SCALE GENOMIC DNA]</scope>
    <source>
        <strain evidence="1 2">DSM 45779</strain>
    </source>
</reference>
<organism evidence="1 2">
    <name type="scientific">Pseudonocardia sediminis</name>
    <dbReference type="NCBI Taxonomy" id="1397368"/>
    <lineage>
        <taxon>Bacteria</taxon>
        <taxon>Bacillati</taxon>
        <taxon>Actinomycetota</taxon>
        <taxon>Actinomycetes</taxon>
        <taxon>Pseudonocardiales</taxon>
        <taxon>Pseudonocardiaceae</taxon>
        <taxon>Pseudonocardia</taxon>
    </lineage>
</organism>
<dbReference type="Proteomes" id="UP000291591">
    <property type="component" value="Unassembled WGS sequence"/>
</dbReference>
<evidence type="ECO:0000313" key="1">
    <source>
        <dbReference type="EMBL" id="RZT87452.1"/>
    </source>
</evidence>
<keyword evidence="2" id="KW-1185">Reference proteome</keyword>
<evidence type="ECO:0008006" key="3">
    <source>
        <dbReference type="Google" id="ProtNLM"/>
    </source>
</evidence>
<accession>A0A4Q7UZ96</accession>
<comment type="caution">
    <text evidence="1">The sequence shown here is derived from an EMBL/GenBank/DDBJ whole genome shotgun (WGS) entry which is preliminary data.</text>
</comment>
<dbReference type="RefSeq" id="WP_130291604.1">
    <property type="nucleotide sequence ID" value="NZ_SHKL01000001.1"/>
</dbReference>